<dbReference type="Proteomes" id="UP000324800">
    <property type="component" value="Unassembled WGS sequence"/>
</dbReference>
<feature type="region of interest" description="Disordered" evidence="1">
    <location>
        <begin position="33"/>
        <end position="55"/>
    </location>
</feature>
<evidence type="ECO:0000256" key="1">
    <source>
        <dbReference type="SAM" id="MobiDB-lite"/>
    </source>
</evidence>
<dbReference type="AlphaFoldDB" id="A0A5J4XCZ4"/>
<comment type="caution">
    <text evidence="2">The sequence shown here is derived from an EMBL/GenBank/DDBJ whole genome shotgun (WGS) entry which is preliminary data.</text>
</comment>
<accession>A0A5J4XCZ4</accession>
<reference evidence="2 3" key="1">
    <citation type="submission" date="2019-03" db="EMBL/GenBank/DDBJ databases">
        <title>Single cell metagenomics reveals metabolic interactions within the superorganism composed of flagellate Streblomastix strix and complex community of Bacteroidetes bacteria on its surface.</title>
        <authorList>
            <person name="Treitli S.C."/>
            <person name="Kolisko M."/>
            <person name="Husnik F."/>
            <person name="Keeling P."/>
            <person name="Hampl V."/>
        </authorList>
    </citation>
    <scope>NUCLEOTIDE SEQUENCE [LARGE SCALE GENOMIC DNA]</scope>
    <source>
        <strain evidence="2">ST1C</strain>
    </source>
</reference>
<sequence>MGDNEVGDCIYIGDYIQDGDYIEGEVIYQFDTEAGEEERGGDGEMETDNGVKEEGELDGLLMLEGVY</sequence>
<protein>
    <submittedName>
        <fullName evidence="2">Uncharacterized protein</fullName>
    </submittedName>
</protein>
<name>A0A5J4XCZ4_9EUKA</name>
<evidence type="ECO:0000313" key="3">
    <source>
        <dbReference type="Proteomes" id="UP000324800"/>
    </source>
</evidence>
<gene>
    <name evidence="2" type="ORF">EZS28_000082</name>
</gene>
<dbReference type="EMBL" id="SNRW01000005">
    <property type="protein sequence ID" value="KAA6404395.1"/>
    <property type="molecule type" value="Genomic_DNA"/>
</dbReference>
<evidence type="ECO:0000313" key="2">
    <source>
        <dbReference type="EMBL" id="KAA6404395.1"/>
    </source>
</evidence>
<proteinExistence type="predicted"/>
<organism evidence="2 3">
    <name type="scientific">Streblomastix strix</name>
    <dbReference type="NCBI Taxonomy" id="222440"/>
    <lineage>
        <taxon>Eukaryota</taxon>
        <taxon>Metamonada</taxon>
        <taxon>Preaxostyla</taxon>
        <taxon>Oxymonadida</taxon>
        <taxon>Streblomastigidae</taxon>
        <taxon>Streblomastix</taxon>
    </lineage>
</organism>